<dbReference type="Proteomes" id="UP000828941">
    <property type="component" value="Chromosome 3"/>
</dbReference>
<organism evidence="1 2">
    <name type="scientific">Bauhinia variegata</name>
    <name type="common">Purple orchid tree</name>
    <name type="synonym">Phanera variegata</name>
    <dbReference type="NCBI Taxonomy" id="167791"/>
    <lineage>
        <taxon>Eukaryota</taxon>
        <taxon>Viridiplantae</taxon>
        <taxon>Streptophyta</taxon>
        <taxon>Embryophyta</taxon>
        <taxon>Tracheophyta</taxon>
        <taxon>Spermatophyta</taxon>
        <taxon>Magnoliopsida</taxon>
        <taxon>eudicotyledons</taxon>
        <taxon>Gunneridae</taxon>
        <taxon>Pentapetalae</taxon>
        <taxon>rosids</taxon>
        <taxon>fabids</taxon>
        <taxon>Fabales</taxon>
        <taxon>Fabaceae</taxon>
        <taxon>Cercidoideae</taxon>
        <taxon>Cercideae</taxon>
        <taxon>Bauhiniinae</taxon>
        <taxon>Bauhinia</taxon>
    </lineage>
</organism>
<reference evidence="1 2" key="1">
    <citation type="journal article" date="2022" name="DNA Res.">
        <title>Chromosomal-level genome assembly of the orchid tree Bauhinia variegata (Leguminosae; Cercidoideae) supports the allotetraploid origin hypothesis of Bauhinia.</title>
        <authorList>
            <person name="Zhong Y."/>
            <person name="Chen Y."/>
            <person name="Zheng D."/>
            <person name="Pang J."/>
            <person name="Liu Y."/>
            <person name="Luo S."/>
            <person name="Meng S."/>
            <person name="Qian L."/>
            <person name="Wei D."/>
            <person name="Dai S."/>
            <person name="Zhou R."/>
        </authorList>
    </citation>
    <scope>NUCLEOTIDE SEQUENCE [LARGE SCALE GENOMIC DNA]</scope>
    <source>
        <strain evidence="1">BV-YZ2020</strain>
    </source>
</reference>
<name>A0ACB9PVH6_BAUVA</name>
<keyword evidence="2" id="KW-1185">Reference proteome</keyword>
<gene>
    <name evidence="1" type="ORF">L6164_006791</name>
</gene>
<protein>
    <submittedName>
        <fullName evidence="1">Uncharacterized protein</fullName>
    </submittedName>
</protein>
<accession>A0ACB9PVH6</accession>
<evidence type="ECO:0000313" key="2">
    <source>
        <dbReference type="Proteomes" id="UP000828941"/>
    </source>
</evidence>
<dbReference type="EMBL" id="CM039428">
    <property type="protein sequence ID" value="KAI4352553.1"/>
    <property type="molecule type" value="Genomic_DNA"/>
</dbReference>
<proteinExistence type="predicted"/>
<sequence length="1258" mass="143308">MNIRITTRCHRMLPSLFTLRHLNSHFKRVLSSFSCLSLFPTKLHASGVSSASDPSSTLLRKRDHRTQIDLSSIKFCGIAQSVLSKCSFLDNKVKDFAKTSLRDLLLELSYIIPEVTRRLWRVSVLKPKDVLEILLGFQSEVVEVGVQVEKVTCLWEIFKRVNEQNSGFKHLSRSYEVMASMLVQVKLLSEAELLLSTFGSGGISLDCHEIFKSLIEGYVDLGELERAISVYDQMRNRGMFPSRSCYCVLLDLLVQMKRIQPAFRISLDIVELGVPLSGGEKYALENVVRILCRYGKIQEARSLVKKVLPLNSEVSNLVLDEIVIGYCEKKDFEDLLSFFVEVKRAPTVMAANRVINSLCSCYGVDRAGMFMQELENIGFIPDEITYGILIGWNCREGKLKTAMSYLSVMLSKDCEPLIYTYNALISGLLKIGMSKHARNILDEMIDRGMMPDISTFRVLIAGYCKARRFDEVKMLINEMASRGLIEISILEDPLSKAFLIIGLNPLAVRLKRDNDVRLSNTEFFDDIGNGLYLDTDLDEYENHITWVLEDSMVPNFNSSIRKESIDNNLKTALVFVEEMLLWGQELLLPNLSELVRQLCSSRSQIKEVSKLLEKMPWLAHKLDEETLSLVVQAYSRKGLLHNAKAILDEMLQRQLCIKNEAYTALLMSLWKKGKMRDVRNYWDIALSNKWLPSLESFKHLLHSICHRKMLKEAFQFLEIMLLSYPYSRFDICRIFLDVLSDTGFTGATLVFLEQLNHSLVLDHTDYNNLIRGFCNEGKLSEALIILDGMLDKNSVPSLEVSVLLIDKLFKAGIYDKAIAFKDIILKERPQLSPAAYRTLICGFCNLGKVEQADTLFKDMLSKGLMIPDAELCNILIQGHCKANNFRKVGELLGVAIRKSLDVSISSYRNLVQAMCTKGGVLFALSLKNLMLARSTFDGLVFYNILIFYLFSCGKSYLVNKTLEEMEEKNVVLNEVTYNFLVNGFMQCKDLSSSVHYMTTMIGKELRPSNRNMRRVISSLCSIGELQKALELSQAMELRGWIHGSTIQNSITEALLSRGKLQEAENILNRLAERSLIPDSINYDHLIKCFCRYGRLNKAVHLMNMMLKKQNVPSSTSYDSLICGFCSQNELDRAWDFYSEVSCRSLKPKINTLEMLVHSFCQHGRTGQAEQFLVDMIEEGETPTRKMFVSVINNYRMENNLRKASKLMKAMQQHDYKPDFETQWSLISNLSSVKGKETDNSSKGFLAELLSRSGFGRKK</sequence>
<evidence type="ECO:0000313" key="1">
    <source>
        <dbReference type="EMBL" id="KAI4352553.1"/>
    </source>
</evidence>
<comment type="caution">
    <text evidence="1">The sequence shown here is derived from an EMBL/GenBank/DDBJ whole genome shotgun (WGS) entry which is preliminary data.</text>
</comment>